<accession>A0A803MAJ2</accession>
<reference evidence="4" key="2">
    <citation type="submission" date="2021-03" db="UniProtKB">
        <authorList>
            <consortium name="EnsemblPlants"/>
        </authorList>
    </citation>
    <scope>IDENTIFICATION</scope>
</reference>
<evidence type="ECO:0000259" key="3">
    <source>
        <dbReference type="PROSITE" id="PS50110"/>
    </source>
</evidence>
<dbReference type="PANTHER" id="PTHR43228:SF1">
    <property type="entry name" value="TWO-COMPONENT RESPONSE REGULATOR ARR22"/>
    <property type="match status" value="1"/>
</dbReference>
<evidence type="ECO:0000313" key="5">
    <source>
        <dbReference type="Proteomes" id="UP000596660"/>
    </source>
</evidence>
<name>A0A803MAJ2_CHEQI</name>
<proteinExistence type="predicted"/>
<dbReference type="Gramene" id="AUR62026109-RA">
    <property type="protein sequence ID" value="AUR62026109-RA:cds"/>
    <property type="gene ID" value="AUR62026109"/>
</dbReference>
<comment type="caution">
    <text evidence="1">Lacks conserved residue(s) required for the propagation of feature annotation.</text>
</comment>
<dbReference type="Pfam" id="PF00072">
    <property type="entry name" value="Response_reg"/>
    <property type="match status" value="1"/>
</dbReference>
<protein>
    <recommendedName>
        <fullName evidence="3">Response regulatory domain-containing protein</fullName>
    </recommendedName>
</protein>
<evidence type="ECO:0000313" key="4">
    <source>
        <dbReference type="EnsemblPlants" id="AUR62026109-RA:cds"/>
    </source>
</evidence>
<dbReference type="PROSITE" id="PS50110">
    <property type="entry name" value="RESPONSE_REGULATORY"/>
    <property type="match status" value="1"/>
</dbReference>
<dbReference type="SUPFAM" id="SSF52172">
    <property type="entry name" value="CheY-like"/>
    <property type="match status" value="1"/>
</dbReference>
<dbReference type="AlphaFoldDB" id="A0A803MAJ2"/>
<dbReference type="Proteomes" id="UP000596660">
    <property type="component" value="Unplaced"/>
</dbReference>
<dbReference type="Gene3D" id="3.40.50.2300">
    <property type="match status" value="1"/>
</dbReference>
<dbReference type="OMA" id="DMSNMVG"/>
<reference evidence="4" key="1">
    <citation type="journal article" date="2017" name="Nature">
        <title>The genome of Chenopodium quinoa.</title>
        <authorList>
            <person name="Jarvis D.E."/>
            <person name="Ho Y.S."/>
            <person name="Lightfoot D.J."/>
            <person name="Schmoeckel S.M."/>
            <person name="Li B."/>
            <person name="Borm T.J.A."/>
            <person name="Ohyanagi H."/>
            <person name="Mineta K."/>
            <person name="Michell C.T."/>
            <person name="Saber N."/>
            <person name="Kharbatia N.M."/>
            <person name="Rupper R.R."/>
            <person name="Sharp A.R."/>
            <person name="Dally N."/>
            <person name="Boughton B.A."/>
            <person name="Woo Y.H."/>
            <person name="Gao G."/>
            <person name="Schijlen E.G.W.M."/>
            <person name="Guo X."/>
            <person name="Momin A.A."/>
            <person name="Negrao S."/>
            <person name="Al-Babili S."/>
            <person name="Gehring C."/>
            <person name="Roessner U."/>
            <person name="Jung C."/>
            <person name="Murphy K."/>
            <person name="Arold S.T."/>
            <person name="Gojobori T."/>
            <person name="van der Linden C.G."/>
            <person name="van Loo E.N."/>
            <person name="Jellen E.N."/>
            <person name="Maughan P.J."/>
            <person name="Tester M."/>
        </authorList>
    </citation>
    <scope>NUCLEOTIDE SEQUENCE [LARGE SCALE GENOMIC DNA]</scope>
    <source>
        <strain evidence="4">cv. PI 614886</strain>
    </source>
</reference>
<organism evidence="4 5">
    <name type="scientific">Chenopodium quinoa</name>
    <name type="common">Quinoa</name>
    <dbReference type="NCBI Taxonomy" id="63459"/>
    <lineage>
        <taxon>Eukaryota</taxon>
        <taxon>Viridiplantae</taxon>
        <taxon>Streptophyta</taxon>
        <taxon>Embryophyta</taxon>
        <taxon>Tracheophyta</taxon>
        <taxon>Spermatophyta</taxon>
        <taxon>Magnoliopsida</taxon>
        <taxon>eudicotyledons</taxon>
        <taxon>Gunneridae</taxon>
        <taxon>Pentapetalae</taxon>
        <taxon>Caryophyllales</taxon>
        <taxon>Chenopodiaceae</taxon>
        <taxon>Chenopodioideae</taxon>
        <taxon>Atripliceae</taxon>
        <taxon>Chenopodium</taxon>
    </lineage>
</organism>
<dbReference type="EnsemblPlants" id="AUR62026109-RA">
    <property type="protein sequence ID" value="AUR62026109-RA:cds"/>
    <property type="gene ID" value="AUR62026109"/>
</dbReference>
<dbReference type="SMART" id="SM00448">
    <property type="entry name" value="REC"/>
    <property type="match status" value="1"/>
</dbReference>
<dbReference type="InterPro" id="IPR011006">
    <property type="entry name" value="CheY-like_superfamily"/>
</dbReference>
<keyword evidence="5" id="KW-1185">Reference proteome</keyword>
<sequence>MAAAVGVKGLSGGNKREEEKESDMSNMVGDSSMSDAKKFTALVVDNNIVVQNVEQMLLHKKGFETKVVENGQEAVNIFSEGNSFDVVFMEMKLPIMDGIQATKELRAMGVKCLIFGMTTSESKFDIQAFLEAGLDGCILKPLDFVKIDSALKCLEK</sequence>
<dbReference type="PANTHER" id="PTHR43228">
    <property type="entry name" value="TWO-COMPONENT RESPONSE REGULATOR"/>
    <property type="match status" value="1"/>
</dbReference>
<feature type="domain" description="Response regulatory" evidence="3">
    <location>
        <begin position="40"/>
        <end position="155"/>
    </location>
</feature>
<evidence type="ECO:0000256" key="2">
    <source>
        <dbReference type="SAM" id="MobiDB-lite"/>
    </source>
</evidence>
<feature type="compositionally biased region" description="Basic and acidic residues" evidence="2">
    <location>
        <begin position="14"/>
        <end position="23"/>
    </location>
</feature>
<evidence type="ECO:0000256" key="1">
    <source>
        <dbReference type="PROSITE-ProRule" id="PRU00169"/>
    </source>
</evidence>
<dbReference type="GO" id="GO:0000160">
    <property type="term" value="P:phosphorelay signal transduction system"/>
    <property type="evidence" value="ECO:0007669"/>
    <property type="project" value="InterPro"/>
</dbReference>
<dbReference type="InterPro" id="IPR052048">
    <property type="entry name" value="ST_Response_Regulator"/>
</dbReference>
<dbReference type="InterPro" id="IPR001789">
    <property type="entry name" value="Sig_transdc_resp-reg_receiver"/>
</dbReference>
<dbReference type="CDD" id="cd17546">
    <property type="entry name" value="REC_hyHK_CKI1_RcsC-like"/>
    <property type="match status" value="1"/>
</dbReference>
<feature type="region of interest" description="Disordered" evidence="2">
    <location>
        <begin position="1"/>
        <end position="31"/>
    </location>
</feature>